<evidence type="ECO:0000313" key="2">
    <source>
        <dbReference type="EMBL" id="GBP28776.1"/>
    </source>
</evidence>
<protein>
    <submittedName>
        <fullName evidence="2">Uncharacterized protein</fullName>
    </submittedName>
</protein>
<gene>
    <name evidence="2" type="ORF">EVAR_19818_1</name>
</gene>
<dbReference type="OrthoDB" id="6047381at2759"/>
<comment type="caution">
    <text evidence="2">The sequence shown here is derived from an EMBL/GenBank/DDBJ whole genome shotgun (WGS) entry which is preliminary data.</text>
</comment>
<dbReference type="InterPro" id="IPR026169">
    <property type="entry name" value="MIEAP"/>
</dbReference>
<dbReference type="EMBL" id="BGZK01000211">
    <property type="protein sequence ID" value="GBP28776.1"/>
    <property type="molecule type" value="Genomic_DNA"/>
</dbReference>
<evidence type="ECO:0000313" key="3">
    <source>
        <dbReference type="Proteomes" id="UP000299102"/>
    </source>
</evidence>
<evidence type="ECO:0000256" key="1">
    <source>
        <dbReference type="SAM" id="MobiDB-lite"/>
    </source>
</evidence>
<dbReference type="AlphaFoldDB" id="A0A4C1US19"/>
<dbReference type="GO" id="GO:0005741">
    <property type="term" value="C:mitochondrial outer membrane"/>
    <property type="evidence" value="ECO:0007669"/>
    <property type="project" value="InterPro"/>
</dbReference>
<feature type="region of interest" description="Disordered" evidence="1">
    <location>
        <begin position="238"/>
        <end position="273"/>
    </location>
</feature>
<dbReference type="GO" id="GO:0035694">
    <property type="term" value="P:mitochondrial protein catabolic process"/>
    <property type="evidence" value="ECO:0007669"/>
    <property type="project" value="InterPro"/>
</dbReference>
<reference evidence="2 3" key="1">
    <citation type="journal article" date="2019" name="Commun. Biol.">
        <title>The bagworm genome reveals a unique fibroin gene that provides high tensile strength.</title>
        <authorList>
            <person name="Kono N."/>
            <person name="Nakamura H."/>
            <person name="Ohtoshi R."/>
            <person name="Tomita M."/>
            <person name="Numata K."/>
            <person name="Arakawa K."/>
        </authorList>
    </citation>
    <scope>NUCLEOTIDE SEQUENCE [LARGE SCALE GENOMIC DNA]</scope>
</reference>
<dbReference type="GO" id="GO:0035695">
    <property type="term" value="P:mitophagy by internal vacuole formation"/>
    <property type="evidence" value="ECO:0007669"/>
    <property type="project" value="TreeGrafter"/>
</dbReference>
<sequence>MCDERVGLGQPRKSYADQLLAYYRRAKFNRNRRVCTKRSMDVSEASEICKGLGSHGLTADSSGALISLHVAMKNELQRHVEVYKQALHKLEELSPVTINQDPASSSHQRLLALSHGDVERRLIDNKSLLTIVDKPALRQLQTLVESLAARVDNDKSVLTCVGQIKRSDPTLDLSDTRKCDLRRYQNRVVIRDAPKAAPCAASAAVAINAIFSPSIRSAVLFEEARCVLAFRMLPSAVGDGSRCDSGHKRERHRSGEQNQHRNRERGRDRESSSLNIELRTAEWTSEGSLQIERFRAPERGGGLAVCGALVLSDRHRQCSGNVRLRCSDQLSEARG</sequence>
<name>A0A4C1US19_EUMVA</name>
<dbReference type="PANTHER" id="PTHR21771">
    <property type="entry name" value="MITOCHONDRIA-EATING PROTEIN-RELATED"/>
    <property type="match status" value="1"/>
</dbReference>
<feature type="compositionally biased region" description="Basic and acidic residues" evidence="1">
    <location>
        <begin position="241"/>
        <end position="271"/>
    </location>
</feature>
<keyword evidence="3" id="KW-1185">Reference proteome</keyword>
<organism evidence="2 3">
    <name type="scientific">Eumeta variegata</name>
    <name type="common">Bagworm moth</name>
    <name type="synonym">Eumeta japonica</name>
    <dbReference type="NCBI Taxonomy" id="151549"/>
    <lineage>
        <taxon>Eukaryota</taxon>
        <taxon>Metazoa</taxon>
        <taxon>Ecdysozoa</taxon>
        <taxon>Arthropoda</taxon>
        <taxon>Hexapoda</taxon>
        <taxon>Insecta</taxon>
        <taxon>Pterygota</taxon>
        <taxon>Neoptera</taxon>
        <taxon>Endopterygota</taxon>
        <taxon>Lepidoptera</taxon>
        <taxon>Glossata</taxon>
        <taxon>Ditrysia</taxon>
        <taxon>Tineoidea</taxon>
        <taxon>Psychidae</taxon>
        <taxon>Oiketicinae</taxon>
        <taxon>Eumeta</taxon>
    </lineage>
</organism>
<dbReference type="Proteomes" id="UP000299102">
    <property type="component" value="Unassembled WGS sequence"/>
</dbReference>
<proteinExistence type="predicted"/>
<accession>A0A4C1US19</accession>
<dbReference type="PANTHER" id="PTHR21771:SF1">
    <property type="entry name" value="MITOCHONDRIA-EATING PROTEIN"/>
    <property type="match status" value="1"/>
</dbReference>